<reference evidence="2 3" key="1">
    <citation type="submission" date="2014-04" db="EMBL/GenBank/DDBJ databases">
        <title>The Genome Sequence of Thermoanaerobaculum aquaticum MP-01, The First Cultivated Group 23 Acidobacterium.</title>
        <authorList>
            <person name="Stamps B.W."/>
            <person name="Losey N.A."/>
            <person name="Lawson P.A."/>
            <person name="Stevenson B.S."/>
        </authorList>
    </citation>
    <scope>NUCLEOTIDE SEQUENCE [LARGE SCALE GENOMIC DNA]</scope>
    <source>
        <strain evidence="2 3">MP-01</strain>
    </source>
</reference>
<evidence type="ECO:0000313" key="2">
    <source>
        <dbReference type="EMBL" id="KDA53576.1"/>
    </source>
</evidence>
<gene>
    <name evidence="2" type="ORF">EG19_05080</name>
    <name evidence="1" type="ORF">ENQ31_01830</name>
</gene>
<dbReference type="EMBL" id="JMFG01000020">
    <property type="protein sequence ID" value="KDA53576.1"/>
    <property type="molecule type" value="Genomic_DNA"/>
</dbReference>
<evidence type="ECO:0000313" key="1">
    <source>
        <dbReference type="EMBL" id="HET46891.1"/>
    </source>
</evidence>
<evidence type="ECO:0000313" key="3">
    <source>
        <dbReference type="Proteomes" id="UP000027284"/>
    </source>
</evidence>
<dbReference type="RefSeq" id="WP_038049416.1">
    <property type="nucleotide sequence ID" value="NZ_JMFG01000020.1"/>
</dbReference>
<accession>A0A062XZL7</accession>
<dbReference type="AlphaFoldDB" id="A0A062XZL7"/>
<reference evidence="1" key="2">
    <citation type="journal article" date="2020" name="mSystems">
        <title>Genome- and Community-Level Interaction Insights into Carbon Utilization and Element Cycling Functions of Hydrothermarchaeota in Hydrothermal Sediment.</title>
        <authorList>
            <person name="Zhou Z."/>
            <person name="Liu Y."/>
            <person name="Xu W."/>
            <person name="Pan J."/>
            <person name="Luo Z.H."/>
            <person name="Li M."/>
        </authorList>
    </citation>
    <scope>NUCLEOTIDE SEQUENCE [LARGE SCALE GENOMIC DNA]</scope>
    <source>
        <strain evidence="1">SpSt-299</strain>
    </source>
</reference>
<dbReference type="OrthoDB" id="5402169at2"/>
<dbReference type="SUPFAM" id="SSF103196">
    <property type="entry name" value="Roadblock/LC7 domain"/>
    <property type="match status" value="1"/>
</dbReference>
<comment type="caution">
    <text evidence="2">The sequence shown here is derived from an EMBL/GenBank/DDBJ whole genome shotgun (WGS) entry which is preliminary data.</text>
</comment>
<dbReference type="EMBL" id="DSMR01000127">
    <property type="protein sequence ID" value="HET46891.1"/>
    <property type="molecule type" value="Genomic_DNA"/>
</dbReference>
<organism evidence="2 3">
    <name type="scientific">Thermoanaerobaculum aquaticum</name>
    <dbReference type="NCBI Taxonomy" id="1312852"/>
    <lineage>
        <taxon>Bacteria</taxon>
        <taxon>Pseudomonadati</taxon>
        <taxon>Acidobacteriota</taxon>
        <taxon>Thermoanaerobaculia</taxon>
        <taxon>Thermoanaerobaculales</taxon>
        <taxon>Thermoanaerobaculaceae</taxon>
        <taxon>Thermoanaerobaculum</taxon>
    </lineage>
</organism>
<dbReference type="STRING" id="1312852.EG19_05080"/>
<dbReference type="Gene3D" id="3.30.450.30">
    <property type="entry name" value="Dynein light chain 2a, cytoplasmic"/>
    <property type="match status" value="1"/>
</dbReference>
<name>A0A062XZL7_9BACT</name>
<protein>
    <recommendedName>
        <fullName evidence="4">Roadblock/LAMTOR2 domain-containing protein</fullName>
    </recommendedName>
</protein>
<evidence type="ECO:0008006" key="4">
    <source>
        <dbReference type="Google" id="ProtNLM"/>
    </source>
</evidence>
<proteinExistence type="predicted"/>
<dbReference type="Proteomes" id="UP000027284">
    <property type="component" value="Unassembled WGS sequence"/>
</dbReference>
<keyword evidence="3" id="KW-1185">Reference proteome</keyword>
<sequence>MPFQYLLTNLMVDVPGAHGAIFLDPEGEFVEYVTRRSTPYELKVEGAYHGLLLRTAGRLLRGAKGGEVVEVAVAGSALKVISRRLKGGYYLVLVMEPMAPLGLARRAVERTAWALNQEIP</sequence>